<comment type="caution">
    <text evidence="8">The sequence shown here is derived from an EMBL/GenBank/DDBJ whole genome shotgun (WGS) entry which is preliminary data.</text>
</comment>
<evidence type="ECO:0000256" key="6">
    <source>
        <dbReference type="HAMAP-Rule" id="MF_00479"/>
    </source>
</evidence>
<evidence type="ECO:0000256" key="4">
    <source>
        <dbReference type="ARBA" id="ARBA00022643"/>
    </source>
</evidence>
<evidence type="ECO:0000259" key="7">
    <source>
        <dbReference type="SMART" id="SM00900"/>
    </source>
</evidence>
<organism evidence="8 9">
    <name type="scientific">Candidatus Flavonifractor merdigallinarum</name>
    <dbReference type="NCBI Taxonomy" id="2838589"/>
    <lineage>
        <taxon>Bacteria</taxon>
        <taxon>Bacillati</taxon>
        <taxon>Bacillota</taxon>
        <taxon>Clostridia</taxon>
        <taxon>Eubacteriales</taxon>
        <taxon>Oscillospiraceae</taxon>
        <taxon>Flavonifractor</taxon>
    </lineage>
</organism>
<comment type="subcellular location">
    <subcellularLocation>
        <location evidence="6">Cell membrane</location>
        <topology evidence="6">Single-pass membrane protein</topology>
    </subcellularLocation>
</comment>
<keyword evidence="6" id="KW-1133">Transmembrane helix</keyword>
<keyword evidence="4 6" id="KW-0288">FMN</keyword>
<keyword evidence="1 6" id="KW-0813">Transport</keyword>
<dbReference type="InterPro" id="IPR010209">
    <property type="entry name" value="Ion_transpt_RnfG/RsxG"/>
</dbReference>
<dbReference type="Proteomes" id="UP000823868">
    <property type="component" value="Unassembled WGS sequence"/>
</dbReference>
<dbReference type="PIRSF" id="PIRSF006091">
    <property type="entry name" value="E_trnsport_RnfG"/>
    <property type="match status" value="1"/>
</dbReference>
<comment type="subunit">
    <text evidence="6">The complex is composed of six subunits: RnfA, RnfB, RnfC, RnfD, RnfE and RnfG.</text>
</comment>
<dbReference type="NCBIfam" id="TIGR01947">
    <property type="entry name" value="rnfG"/>
    <property type="match status" value="1"/>
</dbReference>
<evidence type="ECO:0000313" key="8">
    <source>
        <dbReference type="EMBL" id="HIY21751.1"/>
    </source>
</evidence>
<dbReference type="GO" id="GO:0022900">
    <property type="term" value="P:electron transport chain"/>
    <property type="evidence" value="ECO:0007669"/>
    <property type="project" value="UniProtKB-UniRule"/>
</dbReference>
<dbReference type="EMBL" id="DXDX01000138">
    <property type="protein sequence ID" value="HIY21751.1"/>
    <property type="molecule type" value="Genomic_DNA"/>
</dbReference>
<sequence>MSATETKKKEAGMAQLVLVLFAISAITALLLGLVNSITADAIAANQKAKIEKAMNEVLPASAYTEVTASYTGGDTTVDAIYQAEGEGYVVQVSPAGSFSGTLTVMVGVTSDGACSGISIVKTSETSGLGANASKDYFREQFQGLTGTAAVTKDNGTIEALTGATITSRAVCSAVNSAVAAAASMG</sequence>
<evidence type="ECO:0000256" key="5">
    <source>
        <dbReference type="ARBA" id="ARBA00022982"/>
    </source>
</evidence>
<comment type="cofactor">
    <cofactor evidence="6">
        <name>FMN</name>
        <dbReference type="ChEBI" id="CHEBI:58210"/>
    </cofactor>
</comment>
<dbReference type="GO" id="GO:0005886">
    <property type="term" value="C:plasma membrane"/>
    <property type="evidence" value="ECO:0007669"/>
    <property type="project" value="UniProtKB-SubCell"/>
</dbReference>
<keyword evidence="6" id="KW-1003">Cell membrane</keyword>
<evidence type="ECO:0000256" key="1">
    <source>
        <dbReference type="ARBA" id="ARBA00022448"/>
    </source>
</evidence>
<dbReference type="PANTHER" id="PTHR36118">
    <property type="entry name" value="ION-TRANSLOCATING OXIDOREDUCTASE COMPLEX SUBUNIT G"/>
    <property type="match status" value="1"/>
</dbReference>
<comment type="function">
    <text evidence="6">Part of a membrane-bound complex that couples electron transfer with translocation of ions across the membrane.</text>
</comment>
<feature type="domain" description="FMN-binding" evidence="7">
    <location>
        <begin position="97"/>
        <end position="181"/>
    </location>
</feature>
<dbReference type="InterPro" id="IPR007329">
    <property type="entry name" value="FMN-bd"/>
</dbReference>
<protein>
    <recommendedName>
        <fullName evidence="6">Ion-translocating oxidoreductase complex subunit G</fullName>
        <ecNumber evidence="6">7.-.-.-</ecNumber>
    </recommendedName>
    <alternativeName>
        <fullName evidence="6">Rnf electron transport complex subunit G</fullName>
    </alternativeName>
</protein>
<evidence type="ECO:0000313" key="9">
    <source>
        <dbReference type="Proteomes" id="UP000823868"/>
    </source>
</evidence>
<feature type="modified residue" description="FMN phosphoryl threonine" evidence="6">
    <location>
        <position position="164"/>
    </location>
</feature>
<name>A0A9D2BY13_9FIRM</name>
<gene>
    <name evidence="6" type="primary">rnfG</name>
    <name evidence="8" type="ORF">H9841_07625</name>
</gene>
<proteinExistence type="inferred from homology"/>
<keyword evidence="6" id="KW-0472">Membrane</keyword>
<reference evidence="8" key="1">
    <citation type="journal article" date="2021" name="PeerJ">
        <title>Extensive microbial diversity within the chicken gut microbiome revealed by metagenomics and culture.</title>
        <authorList>
            <person name="Gilroy R."/>
            <person name="Ravi A."/>
            <person name="Getino M."/>
            <person name="Pursley I."/>
            <person name="Horton D.L."/>
            <person name="Alikhan N.F."/>
            <person name="Baker D."/>
            <person name="Gharbi K."/>
            <person name="Hall N."/>
            <person name="Watson M."/>
            <person name="Adriaenssens E.M."/>
            <person name="Foster-Nyarko E."/>
            <person name="Jarju S."/>
            <person name="Secka A."/>
            <person name="Antonio M."/>
            <person name="Oren A."/>
            <person name="Chaudhuri R.R."/>
            <person name="La Ragione R."/>
            <person name="Hildebrand F."/>
            <person name="Pallen M.J."/>
        </authorList>
    </citation>
    <scope>NUCLEOTIDE SEQUENCE</scope>
    <source>
        <strain evidence="8">ChiBcec16_6824</strain>
    </source>
</reference>
<dbReference type="Pfam" id="PF04205">
    <property type="entry name" value="FMN_bind"/>
    <property type="match status" value="1"/>
</dbReference>
<keyword evidence="6" id="KW-0812">Transmembrane</keyword>
<dbReference type="AlphaFoldDB" id="A0A9D2BY13"/>
<dbReference type="GO" id="GO:0009055">
    <property type="term" value="F:electron transfer activity"/>
    <property type="evidence" value="ECO:0007669"/>
    <property type="project" value="InterPro"/>
</dbReference>
<accession>A0A9D2BY13</accession>
<evidence type="ECO:0000256" key="3">
    <source>
        <dbReference type="ARBA" id="ARBA00022630"/>
    </source>
</evidence>
<keyword evidence="3 6" id="KW-0285">Flavoprotein</keyword>
<dbReference type="EC" id="7.-.-.-" evidence="6"/>
<dbReference type="GO" id="GO:0010181">
    <property type="term" value="F:FMN binding"/>
    <property type="evidence" value="ECO:0007669"/>
    <property type="project" value="InterPro"/>
</dbReference>
<keyword evidence="2 6" id="KW-0597">Phosphoprotein</keyword>
<dbReference type="PANTHER" id="PTHR36118:SF1">
    <property type="entry name" value="ION-TRANSLOCATING OXIDOREDUCTASE COMPLEX SUBUNIT G"/>
    <property type="match status" value="1"/>
</dbReference>
<comment type="similarity">
    <text evidence="6">Belongs to the RnfG family.</text>
</comment>
<keyword evidence="5 6" id="KW-0249">Electron transport</keyword>
<dbReference type="SMART" id="SM00900">
    <property type="entry name" value="FMN_bind"/>
    <property type="match status" value="1"/>
</dbReference>
<reference evidence="8" key="2">
    <citation type="submission" date="2021-04" db="EMBL/GenBank/DDBJ databases">
        <authorList>
            <person name="Gilroy R."/>
        </authorList>
    </citation>
    <scope>NUCLEOTIDE SEQUENCE</scope>
    <source>
        <strain evidence="8">ChiBcec16_6824</strain>
    </source>
</reference>
<dbReference type="HAMAP" id="MF_00479">
    <property type="entry name" value="RsxG_RnfG"/>
    <property type="match status" value="1"/>
</dbReference>
<keyword evidence="6" id="KW-1278">Translocase</keyword>
<evidence type="ECO:0000256" key="2">
    <source>
        <dbReference type="ARBA" id="ARBA00022553"/>
    </source>
</evidence>